<dbReference type="Gene3D" id="3.30.70.100">
    <property type="match status" value="1"/>
</dbReference>
<evidence type="ECO:0000313" key="1">
    <source>
        <dbReference type="EMBL" id="MBO0934942.1"/>
    </source>
</evidence>
<keyword evidence="2" id="KW-1185">Reference proteome</keyword>
<organism evidence="1 2">
    <name type="scientific">Fibrella rubiginis</name>
    <dbReference type="NCBI Taxonomy" id="2817060"/>
    <lineage>
        <taxon>Bacteria</taxon>
        <taxon>Pseudomonadati</taxon>
        <taxon>Bacteroidota</taxon>
        <taxon>Cytophagia</taxon>
        <taxon>Cytophagales</taxon>
        <taxon>Spirosomataceae</taxon>
        <taxon>Fibrella</taxon>
    </lineage>
</organism>
<dbReference type="PANTHER" id="PTHR43239">
    <property type="entry name" value="UPF0734 PROTEIN DDB_G0273871/DDB_G0273177"/>
    <property type="match status" value="1"/>
</dbReference>
<dbReference type="EMBL" id="JAFMYV010000001">
    <property type="protein sequence ID" value="MBO0934942.1"/>
    <property type="molecule type" value="Genomic_DNA"/>
</dbReference>
<dbReference type="Pfam" id="PF05336">
    <property type="entry name" value="rhaM"/>
    <property type="match status" value="1"/>
</dbReference>
<dbReference type="AlphaFoldDB" id="A0A939JZD2"/>
<sequence>MLHVLALDLKDDPALIAEYEYYHATMRPAIESTIRAAGITGMTLYRAGNRLVMLMETDDTFSFERKAQMDADNPTVQEWEALMWTYQQALPFARSGEKWVLMKQIYDLP</sequence>
<dbReference type="Proteomes" id="UP000664034">
    <property type="component" value="Unassembled WGS sequence"/>
</dbReference>
<dbReference type="PANTHER" id="PTHR43239:SF1">
    <property type="entry name" value="UPF0734 PROTEIN DDB_G0273871_DDB_G0273177"/>
    <property type="match status" value="1"/>
</dbReference>
<reference evidence="1" key="1">
    <citation type="submission" date="2021-03" db="EMBL/GenBank/DDBJ databases">
        <title>Fibrella sp. HMF5335 genome sequencing and assembly.</title>
        <authorList>
            <person name="Kang H."/>
            <person name="Kim H."/>
            <person name="Bae S."/>
            <person name="Joh K."/>
        </authorList>
    </citation>
    <scope>NUCLEOTIDE SEQUENCE</scope>
    <source>
        <strain evidence="1">HMF5335</strain>
    </source>
</reference>
<accession>A0A939JZD2</accession>
<gene>
    <name evidence="1" type="ORF">J2I47_00140</name>
</gene>
<dbReference type="InterPro" id="IPR011008">
    <property type="entry name" value="Dimeric_a/b-barrel"/>
</dbReference>
<dbReference type="GO" id="GO:0016857">
    <property type="term" value="F:racemase and epimerase activity, acting on carbohydrates and derivatives"/>
    <property type="evidence" value="ECO:0007669"/>
    <property type="project" value="InterPro"/>
</dbReference>
<dbReference type="RefSeq" id="WP_207362518.1">
    <property type="nucleotide sequence ID" value="NZ_JAFMYV010000001.1"/>
</dbReference>
<evidence type="ECO:0000313" key="2">
    <source>
        <dbReference type="Proteomes" id="UP000664034"/>
    </source>
</evidence>
<comment type="caution">
    <text evidence="1">The sequence shown here is derived from an EMBL/GenBank/DDBJ whole genome shotgun (WGS) entry which is preliminary data.</text>
</comment>
<name>A0A939JZD2_9BACT</name>
<dbReference type="InterPro" id="IPR008000">
    <property type="entry name" value="Rham/fucose_mutarotase"/>
</dbReference>
<dbReference type="SUPFAM" id="SSF54909">
    <property type="entry name" value="Dimeric alpha+beta barrel"/>
    <property type="match status" value="1"/>
</dbReference>
<dbReference type="InterPro" id="IPR052996">
    <property type="entry name" value="Carb_Metab_Mutarotase"/>
</dbReference>
<proteinExistence type="predicted"/>
<protein>
    <submittedName>
        <fullName evidence="1">L-rhamnose mutarotase</fullName>
    </submittedName>
</protein>